<reference evidence="1" key="3">
    <citation type="journal article" date="2023" name="mSystems">
        <title>Charting the Lipopeptidome of Nonpathogenic Pseudomonas.</title>
        <authorList>
            <person name="Cesa-Luna C."/>
            <person name="Geudens N."/>
            <person name="Girard L."/>
            <person name="De Roo V."/>
            <person name="Maklad H.R."/>
            <person name="Martins J.C."/>
            <person name="Hofte M."/>
            <person name="De Mot R."/>
        </authorList>
    </citation>
    <scope>NUCLEOTIDE SEQUENCE</scope>
    <source>
        <strain evidence="1">COR51</strain>
    </source>
</reference>
<protein>
    <submittedName>
        <fullName evidence="1">Cro/CI family transcriptional regulator</fullName>
    </submittedName>
</protein>
<dbReference type="EMBL" id="JAOSLA010000039">
    <property type="protein sequence ID" value="MCU7240386.1"/>
    <property type="molecule type" value="Genomic_DNA"/>
</dbReference>
<dbReference type="Pfam" id="PF09048">
    <property type="entry name" value="Cro"/>
    <property type="match status" value="1"/>
</dbReference>
<dbReference type="Proteomes" id="UP001139994">
    <property type="component" value="Unassembled WGS sequence"/>
</dbReference>
<dbReference type="SUPFAM" id="SSF47413">
    <property type="entry name" value="lambda repressor-like DNA-binding domains"/>
    <property type="match status" value="1"/>
</dbReference>
<dbReference type="InterPro" id="IPR010982">
    <property type="entry name" value="Lambda_DNA-bd_dom_sf"/>
</dbReference>
<dbReference type="InterPro" id="IPR038202">
    <property type="entry name" value="Cro_sf"/>
</dbReference>
<accession>A0ABT2VF66</accession>
<reference evidence="1" key="1">
    <citation type="journal article" date="2022" name="Microbiol. Spectr.">
        <title>An Nuclear Magnetic Resonance Fingerprint Matching Approach for the Identification and Structural Re-Evaluation of Pseudomonas Lipopeptides.</title>
        <authorList>
            <person name="De Roo V."/>
            <person name="Verleysen Y."/>
            <person name="Kovacs B."/>
            <person name="De Vleeschouwer M."/>
            <person name="Muangkaew P."/>
            <person name="Girard L."/>
            <person name="Hofte M."/>
            <person name="De Mot R."/>
            <person name="Madder A."/>
            <person name="Geudens N."/>
            <person name="Martins J.C."/>
        </authorList>
    </citation>
    <scope>NUCLEOTIDE SEQUENCE</scope>
    <source>
        <strain evidence="1">COR51</strain>
    </source>
</reference>
<comment type="caution">
    <text evidence="1">The sequence shown here is derived from an EMBL/GenBank/DDBJ whole genome shotgun (WGS) entry which is preliminary data.</text>
</comment>
<evidence type="ECO:0000313" key="2">
    <source>
        <dbReference type="Proteomes" id="UP001139994"/>
    </source>
</evidence>
<keyword evidence="2" id="KW-1185">Reference proteome</keyword>
<dbReference type="InterPro" id="IPR000655">
    <property type="entry name" value="Cro-like"/>
</dbReference>
<sequence length="83" mass="8864">MNRTFLYELVGRIGQSAVAKGLDVSAPAIAKAIKAGRIIFVIENDDGTITGEELRPFPSRLAHCVQMNDEMNSASSGSAPKDD</sequence>
<gene>
    <name evidence="1" type="ORF">OC929_20240</name>
</gene>
<dbReference type="RefSeq" id="WP_262952424.1">
    <property type="nucleotide sequence ID" value="NZ_JAOSLA010000039.1"/>
</dbReference>
<proteinExistence type="predicted"/>
<name>A0ABT2VF66_9PSED</name>
<reference evidence="1" key="2">
    <citation type="submission" date="2022-09" db="EMBL/GenBank/DDBJ databases">
        <authorList>
            <person name="Cesa-Luna C."/>
            <person name="Girard L."/>
            <person name="Lood C."/>
            <person name="Hofte M."/>
            <person name="De Mot R."/>
        </authorList>
    </citation>
    <scope>NUCLEOTIDE SEQUENCE</scope>
    <source>
        <strain evidence="1">COR51</strain>
    </source>
</reference>
<evidence type="ECO:0000313" key="1">
    <source>
        <dbReference type="EMBL" id="MCU7240386.1"/>
    </source>
</evidence>
<organism evidence="1 2">
    <name type="scientific">Pseudomonas peradeniyensis</name>
    <dbReference type="NCBI Taxonomy" id="2745488"/>
    <lineage>
        <taxon>Bacteria</taxon>
        <taxon>Pseudomonadati</taxon>
        <taxon>Pseudomonadota</taxon>
        <taxon>Gammaproteobacteria</taxon>
        <taxon>Pseudomonadales</taxon>
        <taxon>Pseudomonadaceae</taxon>
        <taxon>Pseudomonas</taxon>
    </lineage>
</organism>
<dbReference type="Gene3D" id="3.30.240.10">
    <property type="entry name" value="CRO Repressor"/>
    <property type="match status" value="1"/>
</dbReference>